<gene>
    <name evidence="5" type="ORF">BAZSYMA_ACONTIG09938_1</name>
</gene>
<feature type="domain" description="Type I restriction modification DNA specificity" evidence="4">
    <location>
        <begin position="166"/>
        <end position="309"/>
    </location>
</feature>
<dbReference type="InterPro" id="IPR000055">
    <property type="entry name" value="Restrct_endonuc_typeI_TRD"/>
</dbReference>
<dbReference type="Pfam" id="PF01420">
    <property type="entry name" value="Methylase_S"/>
    <property type="match status" value="2"/>
</dbReference>
<protein>
    <submittedName>
        <fullName evidence="5">Protein containing Restriction endonuclease,type I, S subunit, EcoBI domain</fullName>
    </submittedName>
</protein>
<accession>A0A1H6K3W6</accession>
<name>A0A1H6K3W6_9GAMM</name>
<keyword evidence="5" id="KW-0255">Endonuclease</keyword>
<keyword evidence="5" id="KW-0378">Hydrolase</keyword>
<dbReference type="GO" id="GO:0009307">
    <property type="term" value="P:DNA restriction-modification system"/>
    <property type="evidence" value="ECO:0007669"/>
    <property type="project" value="UniProtKB-KW"/>
</dbReference>
<dbReference type="RefSeq" id="WP_195910042.1">
    <property type="nucleotide sequence ID" value="NZ_CDSC02000081.1"/>
</dbReference>
<dbReference type="GO" id="GO:0003677">
    <property type="term" value="F:DNA binding"/>
    <property type="evidence" value="ECO:0007669"/>
    <property type="project" value="UniProtKB-KW"/>
</dbReference>
<keyword evidence="3" id="KW-0238">DNA-binding</keyword>
<dbReference type="Proteomes" id="UP000198988">
    <property type="component" value="Unassembled WGS sequence"/>
</dbReference>
<dbReference type="EMBL" id="CDSC02000081">
    <property type="protein sequence ID" value="SEH66226.1"/>
    <property type="molecule type" value="Genomic_DNA"/>
</dbReference>
<comment type="similarity">
    <text evidence="1">Belongs to the type-I restriction system S methylase family.</text>
</comment>
<feature type="domain" description="Type I restriction modification DNA specificity" evidence="4">
    <location>
        <begin position="3"/>
        <end position="114"/>
    </location>
</feature>
<dbReference type="GO" id="GO:0004519">
    <property type="term" value="F:endonuclease activity"/>
    <property type="evidence" value="ECO:0007669"/>
    <property type="project" value="UniProtKB-KW"/>
</dbReference>
<keyword evidence="2" id="KW-0680">Restriction system</keyword>
<dbReference type="Gene3D" id="3.90.220.20">
    <property type="entry name" value="DNA methylase specificity domains"/>
    <property type="match status" value="2"/>
</dbReference>
<proteinExistence type="inferred from homology"/>
<dbReference type="SUPFAM" id="SSF116734">
    <property type="entry name" value="DNA methylase specificity domain"/>
    <property type="match status" value="2"/>
</dbReference>
<dbReference type="AlphaFoldDB" id="A0A1H6K3W6"/>
<evidence type="ECO:0000313" key="6">
    <source>
        <dbReference type="Proteomes" id="UP000198988"/>
    </source>
</evidence>
<reference evidence="6" key="1">
    <citation type="submission" date="2016-06" db="EMBL/GenBank/DDBJ databases">
        <authorList>
            <person name="Petersen J."/>
            <person name="Sayavedra L."/>
        </authorList>
    </citation>
    <scope>NUCLEOTIDE SEQUENCE [LARGE SCALE GENOMIC DNA]</scope>
    <source>
        <strain evidence="6">BazSymA</strain>
    </source>
</reference>
<sequence length="317" mass="36253">MNKIKTIPLNKIFNISYGSQLDLNKLEIDLKNGINFISRSRENLGVQTKIKKLSNKTLFKKGSITVTLGGSYLLSSFVQKEDFYTAQNIKVLIPKQPLNDAQKKFYCYAIEHNRFRYTSHGREANKTLDDLLVPSLDSIPDWVNTSKIKTPNRKAVLNKQLTLDIENWQKFDYSEIFNIKKGNTPKKQNDGSVFLVSATGLNNGVSKTVASATNPNKRGLITVSSNGAVGDAFYQNQDFYATGDVNILFPNFDCNQFVAMFLITVIRQEKFRFNYGRKWGKEKMLSHKIKLPVNKNNQPDWQFMEDYIKSLPYSKSL</sequence>
<evidence type="ECO:0000256" key="2">
    <source>
        <dbReference type="ARBA" id="ARBA00022747"/>
    </source>
</evidence>
<organism evidence="5 6">
    <name type="scientific">Bathymodiolus azoricus thioautotrophic gill symbiont</name>
    <dbReference type="NCBI Taxonomy" id="235205"/>
    <lineage>
        <taxon>Bacteria</taxon>
        <taxon>Pseudomonadati</taxon>
        <taxon>Pseudomonadota</taxon>
        <taxon>Gammaproteobacteria</taxon>
        <taxon>sulfur-oxidizing symbionts</taxon>
    </lineage>
</organism>
<keyword evidence="5" id="KW-0540">Nuclease</keyword>
<evidence type="ECO:0000313" key="5">
    <source>
        <dbReference type="EMBL" id="SEH66226.1"/>
    </source>
</evidence>
<evidence type="ECO:0000259" key="4">
    <source>
        <dbReference type="Pfam" id="PF01420"/>
    </source>
</evidence>
<evidence type="ECO:0000256" key="1">
    <source>
        <dbReference type="ARBA" id="ARBA00010923"/>
    </source>
</evidence>
<dbReference type="InterPro" id="IPR044946">
    <property type="entry name" value="Restrct_endonuc_typeI_TRD_sf"/>
</dbReference>
<evidence type="ECO:0000256" key="3">
    <source>
        <dbReference type="ARBA" id="ARBA00023125"/>
    </source>
</evidence>